<evidence type="ECO:0000259" key="1">
    <source>
        <dbReference type="SMART" id="SM00421"/>
    </source>
</evidence>
<dbReference type="SMART" id="SM00421">
    <property type="entry name" value="HTH_LUXR"/>
    <property type="match status" value="1"/>
</dbReference>
<protein>
    <recommendedName>
        <fullName evidence="1">HTH luxR-type domain-containing protein</fullName>
    </recommendedName>
</protein>
<feature type="domain" description="HTH luxR-type" evidence="1">
    <location>
        <begin position="13"/>
        <end position="69"/>
    </location>
</feature>
<dbReference type="GO" id="GO:0003677">
    <property type="term" value="F:DNA binding"/>
    <property type="evidence" value="ECO:0007669"/>
    <property type="project" value="InterPro"/>
</dbReference>
<keyword evidence="3" id="KW-1185">Reference proteome</keyword>
<gene>
    <name evidence="2" type="ORF">ICL16_00750</name>
</gene>
<evidence type="ECO:0000313" key="2">
    <source>
        <dbReference type="EMBL" id="MBD2770689.1"/>
    </source>
</evidence>
<proteinExistence type="predicted"/>
<dbReference type="InterPro" id="IPR016032">
    <property type="entry name" value="Sig_transdc_resp-reg_C-effctor"/>
</dbReference>
<dbReference type="SUPFAM" id="SSF46894">
    <property type="entry name" value="C-terminal effector domain of the bipartite response regulators"/>
    <property type="match status" value="1"/>
</dbReference>
<comment type="caution">
    <text evidence="2">The sequence shown here is derived from an EMBL/GenBank/DDBJ whole genome shotgun (WGS) entry which is preliminary data.</text>
</comment>
<dbReference type="EMBL" id="JACXAE010000008">
    <property type="protein sequence ID" value="MBD2770689.1"/>
    <property type="molecule type" value="Genomic_DNA"/>
</dbReference>
<dbReference type="InterPro" id="IPR036388">
    <property type="entry name" value="WH-like_DNA-bd_sf"/>
</dbReference>
<sequence length="483" mass="55205">MVTKEFLKGLFQARNLSEAEAEVVFRALEEKSIEAIAKELKISANAVRKRLGEAYDKLGVPGRGPGKLAKLQQIISSQYQTQTIQRVLIWWSGNDGKQLADGLKNTILSYPQLETRVCTLDPVAGKAWQQEVEQSLKKADFTIGCLTSSMSENPWVNFAAGFLAGRLNNRVVRLGEKLRGVLAQSSSIDGTSQQELEKLLQEITNSEQQKAKEWVEFKFTQWQKELACVPKEPISSNDDGISRALDSIKETENCLKANQYVRENVCFELIILNSVTEIRHQLLGVNSDYRIPAVLYPQRLIQMQREWKARVTALALVDHQEQFWPEAVGREILDTADPESTRVFVFTRPEDFDRNFEMLLEHASKYNVFAMSYKVLASNYDRFVKDFSVIEVSNSEVLAEYIEPDAKSQAKIIRFGADTTEVKVHKDKIKEIINSKDTIPIEKKLREIILRAQQIKISNFEALRTLNQIQEEIRTNLRKQLFT</sequence>
<dbReference type="RefSeq" id="WP_190824990.1">
    <property type="nucleotide sequence ID" value="NZ_CAWPPI010000008.1"/>
</dbReference>
<organism evidence="2 3">
    <name type="scientific">Iningainema tapete BLCC-T55</name>
    <dbReference type="NCBI Taxonomy" id="2748662"/>
    <lineage>
        <taxon>Bacteria</taxon>
        <taxon>Bacillati</taxon>
        <taxon>Cyanobacteriota</taxon>
        <taxon>Cyanophyceae</taxon>
        <taxon>Nostocales</taxon>
        <taxon>Scytonemataceae</taxon>
        <taxon>Iningainema tapete</taxon>
    </lineage>
</organism>
<dbReference type="AlphaFoldDB" id="A0A8J6XFQ3"/>
<dbReference type="GO" id="GO:0006355">
    <property type="term" value="P:regulation of DNA-templated transcription"/>
    <property type="evidence" value="ECO:0007669"/>
    <property type="project" value="InterPro"/>
</dbReference>
<dbReference type="InterPro" id="IPR000792">
    <property type="entry name" value="Tscrpt_reg_LuxR_C"/>
</dbReference>
<accession>A0A8J6XFQ3</accession>
<dbReference type="Proteomes" id="UP000629098">
    <property type="component" value="Unassembled WGS sequence"/>
</dbReference>
<dbReference type="Gene3D" id="1.10.10.10">
    <property type="entry name" value="Winged helix-like DNA-binding domain superfamily/Winged helix DNA-binding domain"/>
    <property type="match status" value="1"/>
</dbReference>
<evidence type="ECO:0000313" key="3">
    <source>
        <dbReference type="Proteomes" id="UP000629098"/>
    </source>
</evidence>
<name>A0A8J6XFQ3_9CYAN</name>
<reference evidence="2" key="1">
    <citation type="submission" date="2020-09" db="EMBL/GenBank/DDBJ databases">
        <title>Iningainema tapete sp. nov. (Scytonemataceae, Cyanobacteria) from greenhouses in central Florida (USA) produces two types of nodularin with biosynthetic potential for microcystin-LR and anabaenopeptins.</title>
        <authorList>
            <person name="Berthold D.E."/>
            <person name="Lefler F.W."/>
            <person name="Huang I.-S."/>
            <person name="Abdulla H."/>
            <person name="Zimba P.V."/>
            <person name="Laughinghouse H.D. IV."/>
        </authorList>
    </citation>
    <scope>NUCLEOTIDE SEQUENCE</scope>
    <source>
        <strain evidence="2">BLCCT55</strain>
    </source>
</reference>